<evidence type="ECO:0000313" key="1">
    <source>
        <dbReference type="EMBL" id="WIW70673.1"/>
    </source>
</evidence>
<accession>A0A9Y2AIM0</accession>
<dbReference type="InterPro" id="IPR053842">
    <property type="entry name" value="NikA-like"/>
</dbReference>
<sequence>MREKTIQVRVSEREQMELDKKVKDSGMTVSAIVRSLITRNEVVVYEDGKTICKDIASLHNTMNQYYHRVQSKLDYLERQMVGLEQQFYKDGMDSEQVKRVLMNAQTVIDLMRADLVANQDRANCAIERIVDKNGNF</sequence>
<name>A0A9Y2AIM0_9FIRM</name>
<evidence type="ECO:0000313" key="2">
    <source>
        <dbReference type="Proteomes" id="UP001243623"/>
    </source>
</evidence>
<reference evidence="1" key="1">
    <citation type="submission" date="2023-03" db="EMBL/GenBank/DDBJ databases">
        <title>Selenobaculum gbiensis gen. nov. sp. nov., a new bacterium isolated from the gut microbiota of IBD patient.</title>
        <authorList>
            <person name="Yeo S."/>
            <person name="Park H."/>
            <person name="Huh C.S."/>
        </authorList>
    </citation>
    <scope>NUCLEOTIDE SEQUENCE</scope>
    <source>
        <strain evidence="1">ICN-92133</strain>
    </source>
</reference>
<dbReference type="EMBL" id="CP120678">
    <property type="protein sequence ID" value="WIW70673.1"/>
    <property type="molecule type" value="Genomic_DNA"/>
</dbReference>
<dbReference type="Proteomes" id="UP001243623">
    <property type="component" value="Chromosome"/>
</dbReference>
<dbReference type="Pfam" id="PF21983">
    <property type="entry name" value="NikA-like"/>
    <property type="match status" value="1"/>
</dbReference>
<proteinExistence type="predicted"/>
<dbReference type="AlphaFoldDB" id="A0A9Y2AIM0"/>
<protein>
    <recommendedName>
        <fullName evidence="3">Mobilization protein</fullName>
    </recommendedName>
</protein>
<dbReference type="KEGG" id="sgbi:P3F81_12415"/>
<dbReference type="RefSeq" id="WP_147669505.1">
    <property type="nucleotide sequence ID" value="NZ_CP120678.1"/>
</dbReference>
<evidence type="ECO:0008006" key="3">
    <source>
        <dbReference type="Google" id="ProtNLM"/>
    </source>
</evidence>
<keyword evidence="2" id="KW-1185">Reference proteome</keyword>
<organism evidence="1 2">
    <name type="scientific">Selenobaculum gibii</name>
    <dbReference type="NCBI Taxonomy" id="3054208"/>
    <lineage>
        <taxon>Bacteria</taxon>
        <taxon>Bacillati</taxon>
        <taxon>Bacillota</taxon>
        <taxon>Negativicutes</taxon>
        <taxon>Selenomonadales</taxon>
        <taxon>Selenomonadaceae</taxon>
        <taxon>Selenobaculum</taxon>
    </lineage>
</organism>
<gene>
    <name evidence="1" type="ORF">P3F81_12415</name>
</gene>